<evidence type="ECO:0000256" key="6">
    <source>
        <dbReference type="ARBA" id="ARBA00032734"/>
    </source>
</evidence>
<dbReference type="PANTHER" id="PTHR21362:SF1">
    <property type="entry name" value="ACROSIN-BINDING PROTEIN"/>
    <property type="match status" value="1"/>
</dbReference>
<keyword evidence="5" id="KW-0968">Cytoplasmic vesicle</keyword>
<evidence type="ECO:0000256" key="1">
    <source>
        <dbReference type="ARBA" id="ARBA00004218"/>
    </source>
</evidence>
<dbReference type="GO" id="GO:0005634">
    <property type="term" value="C:nucleus"/>
    <property type="evidence" value="ECO:0007669"/>
    <property type="project" value="TreeGrafter"/>
</dbReference>
<comment type="function">
    <text evidence="8">Acrosomal protein that maintains proacrosin (pro-ACR) as an enzymatically inactive zymogen in the acrosome. Involved also in the acrosome formation.</text>
</comment>
<dbReference type="InterPro" id="IPR009865">
    <property type="entry name" value="Proacrosin-bd"/>
</dbReference>
<evidence type="ECO:0000256" key="9">
    <source>
        <dbReference type="SAM" id="MobiDB-lite"/>
    </source>
</evidence>
<feature type="region of interest" description="Disordered" evidence="9">
    <location>
        <begin position="265"/>
        <end position="289"/>
    </location>
</feature>
<dbReference type="KEGG" id="emc:129345688"/>
<evidence type="ECO:0000313" key="12">
    <source>
        <dbReference type="RefSeq" id="XP_054858890.1"/>
    </source>
</evidence>
<comment type="subcellular location">
    <subcellularLocation>
        <location evidence="1">Cytoplasmic vesicle</location>
        <location evidence="1">Secretory vesicle</location>
        <location evidence="1">Acrosome</location>
    </subcellularLocation>
</comment>
<name>A0AA97LKS2_EUBMA</name>
<dbReference type="Proteomes" id="UP001190640">
    <property type="component" value="Chromosome 18"/>
</dbReference>
<dbReference type="Pfam" id="PF07222">
    <property type="entry name" value="PBP_sp32"/>
    <property type="match status" value="1"/>
</dbReference>
<proteinExistence type="predicted"/>
<dbReference type="AlphaFoldDB" id="A0AA97LKS2"/>
<evidence type="ECO:0000256" key="7">
    <source>
        <dbReference type="ARBA" id="ARBA00033453"/>
    </source>
</evidence>
<evidence type="ECO:0000256" key="3">
    <source>
        <dbReference type="ARBA" id="ARBA00022553"/>
    </source>
</evidence>
<dbReference type="GeneID" id="129345688"/>
<evidence type="ECO:0000256" key="5">
    <source>
        <dbReference type="ARBA" id="ARBA00023329"/>
    </source>
</evidence>
<gene>
    <name evidence="12" type="primary">ACRBP</name>
</gene>
<dbReference type="PANTHER" id="PTHR21362">
    <property type="entry name" value="ACROSIN-BINDING PROTEIN"/>
    <property type="match status" value="1"/>
</dbReference>
<feature type="chain" id="PRO_5041703609" description="Acrosin-binding protein" evidence="10">
    <location>
        <begin position="32"/>
        <end position="531"/>
    </location>
</feature>
<sequence>MEEPLRLKALPWPFLVGFSFFLSQLIPSTLSPVPGSPLTEKEYEVFFSALRPEWKAIMMCQIRRNKGCQSPQIKQLDEYENHGQIPEGPVCADLPQSHRFETFCLFAQFRCLDQRFYAKRIECPVLAPAEKTSVPAETQLPPGRSETEMRPVKEPVPSQTDVIHSVQDSRDAIHPAQDSQDAIHPAQDSRDAIRPAQDSLDAIHTVQDLHSSIDTLLKYSFAVSGQKPELRRDFPVVSSSAGALQAPVHQEQPSHSQVGLLAATPETATPETGEIKESKESTEASEGRRRALDLQKIPVTKSKGRLLDLEKEDALLILCFAVLEDVCISSVVSKAWKRMEDNILGYSSLVCDSLGRRHMDMCPMCAFCSLKMEQCQRASDLRRVHCDDSGMYTAYINPGIVSQYQDTGTKADSPEVEYYGMDVYGGMKADQWCGHLATRGCDDPRVDLWLQTEYSFFQQGDYPDKICDSERVEHPNYCAFKSHQCLENSLSGQKVLRRGCFKNETYHVLSTEEGKEEVQLWSRKFSSFSEG</sequence>
<dbReference type="CTD" id="84519"/>
<evidence type="ECO:0000256" key="10">
    <source>
        <dbReference type="SAM" id="SignalP"/>
    </source>
</evidence>
<dbReference type="RefSeq" id="XP_054858890.1">
    <property type="nucleotide sequence ID" value="XM_055002915.1"/>
</dbReference>
<evidence type="ECO:0000256" key="2">
    <source>
        <dbReference type="ARBA" id="ARBA00018940"/>
    </source>
</evidence>
<keyword evidence="4 10" id="KW-0732">Signal</keyword>
<evidence type="ECO:0000256" key="8">
    <source>
        <dbReference type="ARBA" id="ARBA00045517"/>
    </source>
</evidence>
<protein>
    <recommendedName>
        <fullName evidence="2">Acrosin-binding protein</fullName>
    </recommendedName>
    <alternativeName>
        <fullName evidence="6">Acrosin-binding protein, 60 kDa form</fullName>
    </alternativeName>
    <alternativeName>
        <fullName evidence="7">Proacrosin-binding protein sp32</fullName>
    </alternativeName>
</protein>
<feature type="region of interest" description="Disordered" evidence="9">
    <location>
        <begin position="131"/>
        <end position="158"/>
    </location>
</feature>
<keyword evidence="11" id="KW-1185">Reference proteome</keyword>
<organism evidence="11 12">
    <name type="scientific">Eublepharis macularius</name>
    <name type="common">Leopard gecko</name>
    <name type="synonym">Cyrtodactylus macularius</name>
    <dbReference type="NCBI Taxonomy" id="481883"/>
    <lineage>
        <taxon>Eukaryota</taxon>
        <taxon>Metazoa</taxon>
        <taxon>Chordata</taxon>
        <taxon>Craniata</taxon>
        <taxon>Vertebrata</taxon>
        <taxon>Euteleostomi</taxon>
        <taxon>Lepidosauria</taxon>
        <taxon>Squamata</taxon>
        <taxon>Bifurcata</taxon>
        <taxon>Gekkota</taxon>
        <taxon>Eublepharidae</taxon>
        <taxon>Eublepharinae</taxon>
        <taxon>Eublepharis</taxon>
    </lineage>
</organism>
<dbReference type="GO" id="GO:0001669">
    <property type="term" value="C:acrosomal vesicle"/>
    <property type="evidence" value="ECO:0007669"/>
    <property type="project" value="UniProtKB-SubCell"/>
</dbReference>
<keyword evidence="3" id="KW-0597">Phosphoprotein</keyword>
<feature type="compositionally biased region" description="Basic and acidic residues" evidence="9">
    <location>
        <begin position="273"/>
        <end position="289"/>
    </location>
</feature>
<accession>A0AA97LKS2</accession>
<reference evidence="12" key="1">
    <citation type="submission" date="2025-08" db="UniProtKB">
        <authorList>
            <consortium name="RefSeq"/>
        </authorList>
    </citation>
    <scope>IDENTIFICATION</scope>
    <source>
        <tissue evidence="12">Blood</tissue>
    </source>
</reference>
<evidence type="ECO:0000256" key="4">
    <source>
        <dbReference type="ARBA" id="ARBA00022729"/>
    </source>
</evidence>
<evidence type="ECO:0000313" key="11">
    <source>
        <dbReference type="Proteomes" id="UP001190640"/>
    </source>
</evidence>
<feature type="signal peptide" evidence="10">
    <location>
        <begin position="1"/>
        <end position="31"/>
    </location>
</feature>